<dbReference type="PATRIC" id="fig|649747.3.peg.448"/>
<sequence>MVRELTRNRKEKMVDKLEFHGVLQKNLLELAPDFCCYREKEHPIPDV</sequence>
<reference evidence="1 2" key="1">
    <citation type="submission" date="2013-08" db="EMBL/GenBank/DDBJ databases">
        <authorList>
            <person name="Weinstock G."/>
            <person name="Sodergren E."/>
            <person name="Wylie T."/>
            <person name="Fulton L."/>
            <person name="Fulton R."/>
            <person name="Fronick C."/>
            <person name="O'Laughlin M."/>
            <person name="Godfrey J."/>
            <person name="Miner T."/>
            <person name="Herter B."/>
            <person name="Appelbaum E."/>
            <person name="Cordes M."/>
            <person name="Lek S."/>
            <person name="Wollam A."/>
            <person name="Pepin K.H."/>
            <person name="Palsikar V.B."/>
            <person name="Mitreva M."/>
            <person name="Wilson R.K."/>
        </authorList>
    </citation>
    <scope>NUCLEOTIDE SEQUENCE [LARGE SCALE GENOMIC DNA]</scope>
    <source>
        <strain evidence="1 2">ATCC 12856</strain>
    </source>
</reference>
<dbReference type="AlphaFoldDB" id="U1XA43"/>
<protein>
    <submittedName>
        <fullName evidence="1">Uncharacterized protein</fullName>
    </submittedName>
</protein>
<dbReference type="Proteomes" id="UP000016511">
    <property type="component" value="Unassembled WGS sequence"/>
</dbReference>
<name>U1XA43_ANEAE</name>
<keyword evidence="2" id="KW-1185">Reference proteome</keyword>
<dbReference type="EMBL" id="AWSJ01000039">
    <property type="protein sequence ID" value="ERI11413.1"/>
    <property type="molecule type" value="Genomic_DNA"/>
</dbReference>
<proteinExistence type="predicted"/>
<evidence type="ECO:0000313" key="2">
    <source>
        <dbReference type="Proteomes" id="UP000016511"/>
    </source>
</evidence>
<dbReference type="STRING" id="649747.HMPREF0083_00496"/>
<organism evidence="1 2">
    <name type="scientific">Aneurinibacillus aneurinilyticus ATCC 12856</name>
    <dbReference type="NCBI Taxonomy" id="649747"/>
    <lineage>
        <taxon>Bacteria</taxon>
        <taxon>Bacillati</taxon>
        <taxon>Bacillota</taxon>
        <taxon>Bacilli</taxon>
        <taxon>Bacillales</taxon>
        <taxon>Paenibacillaceae</taxon>
        <taxon>Aneurinibacillus group</taxon>
        <taxon>Aneurinibacillus</taxon>
    </lineage>
</organism>
<evidence type="ECO:0000313" key="1">
    <source>
        <dbReference type="EMBL" id="ERI11413.1"/>
    </source>
</evidence>
<comment type="caution">
    <text evidence="1">The sequence shown here is derived from an EMBL/GenBank/DDBJ whole genome shotgun (WGS) entry which is preliminary data.</text>
</comment>
<dbReference type="HOGENOM" id="CLU_3164005_0_0_9"/>
<gene>
    <name evidence="1" type="ORF">HMPREF0083_00496</name>
</gene>
<accession>U1XA43</accession>